<sequence length="257" mass="27991">MGMFSFKAVCATCSNEVPFINRVAIANKEIVCAKCMKLAGLKREDIISMTSAQVKSAIGRKSESKNEIANFNPTKKIGSYVEFDTDNEKWLVLSSFLGKRDKSTIYKFEDIIHFELLEDGESIASGGLGRALVGGALFGGVGAVVGGVTGNKTSKGVCTSLKVKVTVDDVHNPTVYINLLNTNTKKNGIVYQQHIKYAEECLSMFQLICDKQKKSAAVNQSGAPLSAADEIKKFKSLLDEGIISEEEFNEKKKQLLS</sequence>
<evidence type="ECO:0000259" key="1">
    <source>
        <dbReference type="Pfam" id="PF09851"/>
    </source>
</evidence>
<reference evidence="2" key="1">
    <citation type="submission" date="2016-02" db="EMBL/GenBank/DDBJ databases">
        <title>Genome sequence of Bacillus trypoxylicola KCTC 13244(T).</title>
        <authorList>
            <person name="Jeong H."/>
            <person name="Park S.-H."/>
            <person name="Choi S.-K."/>
        </authorList>
    </citation>
    <scope>NUCLEOTIDE SEQUENCE [LARGE SCALE GENOMIC DNA]</scope>
    <source>
        <strain evidence="2">KCTC 13244</strain>
    </source>
</reference>
<dbReference type="InterPro" id="IPR018649">
    <property type="entry name" value="SHOCT"/>
</dbReference>
<organism evidence="2 3">
    <name type="scientific">Alkalihalobacillus trypoxylicola</name>
    <dbReference type="NCBI Taxonomy" id="519424"/>
    <lineage>
        <taxon>Bacteria</taxon>
        <taxon>Bacillati</taxon>
        <taxon>Bacillota</taxon>
        <taxon>Bacilli</taxon>
        <taxon>Bacillales</taxon>
        <taxon>Bacillaceae</taxon>
        <taxon>Alkalihalobacillus</taxon>
    </lineage>
</organism>
<dbReference type="Pfam" id="PF09851">
    <property type="entry name" value="SHOCT"/>
    <property type="match status" value="1"/>
</dbReference>
<dbReference type="OrthoDB" id="1908357at2"/>
<evidence type="ECO:0000313" key="3">
    <source>
        <dbReference type="Proteomes" id="UP000075806"/>
    </source>
</evidence>
<dbReference type="AlphaFoldDB" id="A0A161PHD5"/>
<dbReference type="Proteomes" id="UP000075806">
    <property type="component" value="Unassembled WGS sequence"/>
</dbReference>
<name>A0A161PHD5_9BACI</name>
<protein>
    <recommendedName>
        <fullName evidence="1">SHOCT domain-containing protein</fullName>
    </recommendedName>
</protein>
<comment type="caution">
    <text evidence="2">The sequence shown here is derived from an EMBL/GenBank/DDBJ whole genome shotgun (WGS) entry which is preliminary data.</text>
</comment>
<evidence type="ECO:0000313" key="2">
    <source>
        <dbReference type="EMBL" id="KYG33021.1"/>
    </source>
</evidence>
<dbReference type="EMBL" id="LTAO01000010">
    <property type="protein sequence ID" value="KYG33021.1"/>
    <property type="molecule type" value="Genomic_DNA"/>
</dbReference>
<gene>
    <name evidence="2" type="ORF">AZF04_17835</name>
</gene>
<keyword evidence="3" id="KW-1185">Reference proteome</keyword>
<proteinExistence type="predicted"/>
<dbReference type="RefSeq" id="WP_061948073.1">
    <property type="nucleotide sequence ID" value="NZ_LTAO01000010.1"/>
</dbReference>
<feature type="domain" description="SHOCT" evidence="1">
    <location>
        <begin position="229"/>
        <end position="256"/>
    </location>
</feature>
<accession>A0A161PHD5</accession>